<name>A0A371F762_MUCPR</name>
<proteinExistence type="predicted"/>
<evidence type="ECO:0000313" key="1">
    <source>
        <dbReference type="EMBL" id="RDX74141.1"/>
    </source>
</evidence>
<evidence type="ECO:0000313" key="2">
    <source>
        <dbReference type="Proteomes" id="UP000257109"/>
    </source>
</evidence>
<keyword evidence="2" id="KW-1185">Reference proteome</keyword>
<dbReference type="AlphaFoldDB" id="A0A371F762"/>
<dbReference type="GO" id="GO:0003676">
    <property type="term" value="F:nucleic acid binding"/>
    <property type="evidence" value="ECO:0007669"/>
    <property type="project" value="InterPro"/>
</dbReference>
<comment type="caution">
    <text evidence="1">The sequence shown here is derived from an EMBL/GenBank/DDBJ whole genome shotgun (WGS) entry which is preliminary data.</text>
</comment>
<dbReference type="SUPFAM" id="SSF53098">
    <property type="entry name" value="Ribonuclease H-like"/>
    <property type="match status" value="1"/>
</dbReference>
<dbReference type="Gene3D" id="3.30.420.10">
    <property type="entry name" value="Ribonuclease H-like superfamily/Ribonuclease H"/>
    <property type="match status" value="1"/>
</dbReference>
<reference evidence="1" key="1">
    <citation type="submission" date="2018-05" db="EMBL/GenBank/DDBJ databases">
        <title>Draft genome of Mucuna pruriens seed.</title>
        <authorList>
            <person name="Nnadi N.E."/>
            <person name="Vos R."/>
            <person name="Hasami M.H."/>
            <person name="Devisetty U.K."/>
            <person name="Aguiy J.C."/>
        </authorList>
    </citation>
    <scope>NUCLEOTIDE SEQUENCE [LARGE SCALE GENOMIC DNA]</scope>
    <source>
        <strain evidence="1">JCA_2017</strain>
    </source>
</reference>
<dbReference type="InterPro" id="IPR012337">
    <property type="entry name" value="RNaseH-like_sf"/>
</dbReference>
<dbReference type="OrthoDB" id="1739755at2759"/>
<organism evidence="1 2">
    <name type="scientific">Mucuna pruriens</name>
    <name type="common">Velvet bean</name>
    <name type="synonym">Dolichos pruriens</name>
    <dbReference type="NCBI Taxonomy" id="157652"/>
    <lineage>
        <taxon>Eukaryota</taxon>
        <taxon>Viridiplantae</taxon>
        <taxon>Streptophyta</taxon>
        <taxon>Embryophyta</taxon>
        <taxon>Tracheophyta</taxon>
        <taxon>Spermatophyta</taxon>
        <taxon>Magnoliopsida</taxon>
        <taxon>eudicotyledons</taxon>
        <taxon>Gunneridae</taxon>
        <taxon>Pentapetalae</taxon>
        <taxon>rosids</taxon>
        <taxon>fabids</taxon>
        <taxon>Fabales</taxon>
        <taxon>Fabaceae</taxon>
        <taxon>Papilionoideae</taxon>
        <taxon>50 kb inversion clade</taxon>
        <taxon>NPAAA clade</taxon>
        <taxon>indigoferoid/millettioid clade</taxon>
        <taxon>Phaseoleae</taxon>
        <taxon>Mucuna</taxon>
    </lineage>
</organism>
<accession>A0A371F762</accession>
<sequence length="238" mass="26864">MIQWMLLLQEFDVEIRDKKDAENVVADHLSRLEREAEPIPIRDEFSDEQIMQMTHASQWYVNICKYLVASMYPIGASKAVKEGLESNAKLCNEQVMHKCIPKSEIQSILHFCHSRTEGGLYGSIWVEARATKNNDAKIVVDFVKSNIFYKFGVLKALISIQGSHFCNCAMAILLEKYGVVGQPFVVTNVFPYGGVVEVRNEANNSTFKVNGHQLKPYLEGLNLNSTMGEVEIITLVES</sequence>
<gene>
    <name evidence="1" type="ORF">CR513_46145</name>
</gene>
<dbReference type="PANTHER" id="PTHR34072:SF57">
    <property type="entry name" value="RNA-DIRECTED DNA POLYMERASE"/>
    <property type="match status" value="1"/>
</dbReference>
<dbReference type="EMBL" id="QJKJ01010273">
    <property type="protein sequence ID" value="RDX74141.1"/>
    <property type="molecule type" value="Genomic_DNA"/>
</dbReference>
<dbReference type="InterPro" id="IPR036397">
    <property type="entry name" value="RNaseH_sf"/>
</dbReference>
<feature type="non-terminal residue" evidence="1">
    <location>
        <position position="1"/>
    </location>
</feature>
<dbReference type="Proteomes" id="UP000257109">
    <property type="component" value="Unassembled WGS sequence"/>
</dbReference>
<feature type="non-terminal residue" evidence="1">
    <location>
        <position position="238"/>
    </location>
</feature>
<dbReference type="PANTHER" id="PTHR34072">
    <property type="entry name" value="ENZYMATIC POLYPROTEIN-RELATED"/>
    <property type="match status" value="1"/>
</dbReference>
<protein>
    <submittedName>
        <fullName evidence="1">Uncharacterized protein</fullName>
    </submittedName>
</protein>